<dbReference type="eggNOG" id="COG2197">
    <property type="taxonomic scope" value="Bacteria"/>
</dbReference>
<dbReference type="STRING" id="59925.EU91_0827"/>
<dbReference type="OrthoDB" id="458149at2"/>
<reference evidence="2" key="1">
    <citation type="journal article" date="2014" name="Sci. Data">
        <title>Genomes of diverse isolates of the marine cyanobacterium Prochlorococcus.</title>
        <authorList>
            <person name="Biller S."/>
            <person name="Berube P."/>
            <person name="Thompson J."/>
            <person name="Kelly L."/>
            <person name="Roggensack S."/>
            <person name="Awad L."/>
            <person name="Roache-Johnson K."/>
            <person name="Ding H."/>
            <person name="Giovannoni S.J."/>
            <person name="Moore L.R."/>
            <person name="Chisholm S.W."/>
        </authorList>
    </citation>
    <scope>NUCLEOTIDE SEQUENCE [LARGE SCALE GENOMIC DNA]</scope>
    <source>
        <strain evidence="2">GP2</strain>
    </source>
</reference>
<dbReference type="RefSeq" id="WP_032524335.1">
    <property type="nucleotide sequence ID" value="NZ_CP138934.1"/>
</dbReference>
<dbReference type="InterPro" id="IPR022552">
    <property type="entry name" value="UPF_Ycf55"/>
</dbReference>
<accession>A0A0A1ZHU7</accession>
<dbReference type="InterPro" id="IPR016837">
    <property type="entry name" value="Uncharacterised_Ycf55_cyanobac"/>
</dbReference>
<gene>
    <name evidence="1" type="ORF">EU91_0827</name>
</gene>
<dbReference type="PIRSF" id="PIRSF026434">
    <property type="entry name" value="RR_ycf55_prd"/>
    <property type="match status" value="1"/>
</dbReference>
<protein>
    <submittedName>
        <fullName evidence="1">CheY-like domain containing protein</fullName>
    </submittedName>
</protein>
<organism evidence="1 2">
    <name type="scientific">Prochlorococcus marinus str. GP2</name>
    <dbReference type="NCBI Taxonomy" id="59925"/>
    <lineage>
        <taxon>Bacteria</taxon>
        <taxon>Bacillati</taxon>
        <taxon>Cyanobacteriota</taxon>
        <taxon>Cyanophyceae</taxon>
        <taxon>Synechococcales</taxon>
        <taxon>Prochlorococcaceae</taxon>
        <taxon>Prochlorococcus</taxon>
    </lineage>
</organism>
<proteinExistence type="predicted"/>
<evidence type="ECO:0000313" key="1">
    <source>
        <dbReference type="EMBL" id="KGF87794.1"/>
    </source>
</evidence>
<comment type="caution">
    <text evidence="1">The sequence shown here is derived from an EMBL/GenBank/DDBJ whole genome shotgun (WGS) entry which is preliminary data.</text>
</comment>
<dbReference type="Pfam" id="PF12452">
    <property type="entry name" value="DUF3685"/>
    <property type="match status" value="1"/>
</dbReference>
<dbReference type="Proteomes" id="UP000030598">
    <property type="component" value="Unassembled WGS sequence"/>
</dbReference>
<evidence type="ECO:0000313" key="2">
    <source>
        <dbReference type="Proteomes" id="UP000030598"/>
    </source>
</evidence>
<dbReference type="EMBL" id="JNAH01000004">
    <property type="protein sequence ID" value="KGF87794.1"/>
    <property type="molecule type" value="Genomic_DNA"/>
</dbReference>
<name>A0A0A1ZHU7_PROMR</name>
<dbReference type="AlphaFoldDB" id="A0A0A1ZHU7"/>
<sequence>MELISKKSILIIAPSLIAESLSLKLTSLDQNLNINFNNGTGDKTPDLVIWNVLNFQSEDLIRLELLKLRERYDESKFLIILSGELVYEANTPPSLNAEGFLLNPSAEKVLESIDTILNGGRVFDIENNSRVQLNINKDKPLSFSQKILTSGLKQIDSEINYIFKYVNSDSTPEFYKFILKGRLRELITAKSFLIFLWGNSLELYTEAVYAENKINLENKNTVFIKDKNTIEIWNLILDRLKERYSSTNLNVEFNNSSIILSGIKKEFISRLICKMLDELDNLVKNIKENYKEKDFKDDLNSLIKELKVNTISNITDSYFRLKKGSESISINDFIYSEVNCEDIDKESHESIMFIEPIIKNEALDYDGKLLPLYETESFLILENIISNWTIRNCNLLASEIFNICSSWPELRTVLINPELQSTRNFERFRNNINNYNRWHDYIYMPIYLYESKREYIDIIDKKFTRYFKNENREKELENLEWLQKQVTLLVEIRDALAPQLELAVKYIGNLFVTFLTKVVGKAIGLVGKGILQGLGRSSSK</sequence>